<evidence type="ECO:0000313" key="2">
    <source>
        <dbReference type="EMBL" id="KAJ4177968.1"/>
    </source>
</evidence>
<sequence length="97" mass="11365">MVNSYIFPFEGNPDWSKFYVDQKEIQAYIKRTAEKYNLSKHVQLNTTIQETVWDEGSAKWRIKLEQAGELKEDEADFLINVSGFLKYAQPLHMSTIC</sequence>
<dbReference type="AlphaFoldDB" id="A0A9W8UVI0"/>
<comment type="caution">
    <text evidence="2">The sequence shown here is derived from an EMBL/GenBank/DDBJ whole genome shotgun (WGS) entry which is preliminary data.</text>
</comment>
<evidence type="ECO:0000256" key="1">
    <source>
        <dbReference type="ARBA" id="ARBA00010139"/>
    </source>
</evidence>
<keyword evidence="3" id="KW-1185">Reference proteome</keyword>
<evidence type="ECO:0000313" key="3">
    <source>
        <dbReference type="Proteomes" id="UP001152087"/>
    </source>
</evidence>
<protein>
    <submittedName>
        <fullName evidence="2">Uncharacterized protein</fullName>
    </submittedName>
</protein>
<dbReference type="EMBL" id="JAOQAV010000085">
    <property type="protein sequence ID" value="KAJ4177968.1"/>
    <property type="molecule type" value="Genomic_DNA"/>
</dbReference>
<reference evidence="2" key="1">
    <citation type="submission" date="2022-09" db="EMBL/GenBank/DDBJ databases">
        <title>Fusarium specimens isolated from Avocado Roots.</title>
        <authorList>
            <person name="Stajich J."/>
            <person name="Roper C."/>
            <person name="Heimlech-Rivalta G."/>
        </authorList>
    </citation>
    <scope>NUCLEOTIDE SEQUENCE</scope>
    <source>
        <strain evidence="2">A02</strain>
    </source>
</reference>
<dbReference type="InterPro" id="IPR051209">
    <property type="entry name" value="FAD-bind_Monooxygenase_sf"/>
</dbReference>
<dbReference type="Gene3D" id="3.50.50.60">
    <property type="entry name" value="FAD/NAD(P)-binding domain"/>
    <property type="match status" value="1"/>
</dbReference>
<dbReference type="InterPro" id="IPR036188">
    <property type="entry name" value="FAD/NAD-bd_sf"/>
</dbReference>
<dbReference type="PANTHER" id="PTHR42877">
    <property type="entry name" value="L-ORNITHINE N(5)-MONOOXYGENASE-RELATED"/>
    <property type="match status" value="1"/>
</dbReference>
<proteinExistence type="inferred from homology"/>
<name>A0A9W8UVI0_9HYPO</name>
<gene>
    <name evidence="2" type="ORF">NW755_013518</name>
</gene>
<dbReference type="Proteomes" id="UP001152087">
    <property type="component" value="Unassembled WGS sequence"/>
</dbReference>
<organism evidence="2 3">
    <name type="scientific">Fusarium falciforme</name>
    <dbReference type="NCBI Taxonomy" id="195108"/>
    <lineage>
        <taxon>Eukaryota</taxon>
        <taxon>Fungi</taxon>
        <taxon>Dikarya</taxon>
        <taxon>Ascomycota</taxon>
        <taxon>Pezizomycotina</taxon>
        <taxon>Sordariomycetes</taxon>
        <taxon>Hypocreomycetidae</taxon>
        <taxon>Hypocreales</taxon>
        <taxon>Nectriaceae</taxon>
        <taxon>Fusarium</taxon>
        <taxon>Fusarium solani species complex</taxon>
    </lineage>
</organism>
<comment type="similarity">
    <text evidence="1">Belongs to the FAD-binding monooxygenase family.</text>
</comment>
<accession>A0A9W8UVI0</accession>
<dbReference type="PANTHER" id="PTHR42877:SF11">
    <property type="entry name" value="MONOOXYGENASE, PUTATIVE (AFU_ORTHOLOGUE AFUA_6G13790)-RELATED"/>
    <property type="match status" value="1"/>
</dbReference>
<dbReference type="SUPFAM" id="SSF51905">
    <property type="entry name" value="FAD/NAD(P)-binding domain"/>
    <property type="match status" value="1"/>
</dbReference>